<evidence type="ECO:0000313" key="2">
    <source>
        <dbReference type="EMBL" id="KAJ3037062.1"/>
    </source>
</evidence>
<organism evidence="2 3">
    <name type="scientific">Rhizophlyctis rosea</name>
    <dbReference type="NCBI Taxonomy" id="64517"/>
    <lineage>
        <taxon>Eukaryota</taxon>
        <taxon>Fungi</taxon>
        <taxon>Fungi incertae sedis</taxon>
        <taxon>Chytridiomycota</taxon>
        <taxon>Chytridiomycota incertae sedis</taxon>
        <taxon>Chytridiomycetes</taxon>
        <taxon>Rhizophlyctidales</taxon>
        <taxon>Rhizophlyctidaceae</taxon>
        <taxon>Rhizophlyctis</taxon>
    </lineage>
</organism>
<feature type="region of interest" description="Disordered" evidence="1">
    <location>
        <begin position="1"/>
        <end position="23"/>
    </location>
</feature>
<proteinExistence type="predicted"/>
<dbReference type="EMBL" id="JADGJD010001872">
    <property type="protein sequence ID" value="KAJ3037062.1"/>
    <property type="molecule type" value="Genomic_DNA"/>
</dbReference>
<dbReference type="Proteomes" id="UP001212841">
    <property type="component" value="Unassembled WGS sequence"/>
</dbReference>
<name>A0AAD5S3G1_9FUNG</name>
<feature type="compositionally biased region" description="Basic and acidic residues" evidence="1">
    <location>
        <begin position="1"/>
        <end position="10"/>
    </location>
</feature>
<protein>
    <submittedName>
        <fullName evidence="2">Uncharacterized protein</fullName>
    </submittedName>
</protein>
<keyword evidence="3" id="KW-1185">Reference proteome</keyword>
<sequence>GRRREEDGSAKGKGKPRFRSPGVRGIDMLLGKESVDEEENFDGGVEGFDGGEEVGRGAVRGDSFSFND</sequence>
<evidence type="ECO:0000256" key="1">
    <source>
        <dbReference type="SAM" id="MobiDB-lite"/>
    </source>
</evidence>
<comment type="caution">
    <text evidence="2">The sequence shown here is derived from an EMBL/GenBank/DDBJ whole genome shotgun (WGS) entry which is preliminary data.</text>
</comment>
<reference evidence="2" key="1">
    <citation type="submission" date="2020-05" db="EMBL/GenBank/DDBJ databases">
        <title>Phylogenomic resolution of chytrid fungi.</title>
        <authorList>
            <person name="Stajich J.E."/>
            <person name="Amses K."/>
            <person name="Simmons R."/>
            <person name="Seto K."/>
            <person name="Myers J."/>
            <person name="Bonds A."/>
            <person name="Quandt C.A."/>
            <person name="Barry K."/>
            <person name="Liu P."/>
            <person name="Grigoriev I."/>
            <person name="Longcore J.E."/>
            <person name="James T.Y."/>
        </authorList>
    </citation>
    <scope>NUCLEOTIDE SEQUENCE</scope>
    <source>
        <strain evidence="2">JEL0318</strain>
    </source>
</reference>
<evidence type="ECO:0000313" key="3">
    <source>
        <dbReference type="Proteomes" id="UP001212841"/>
    </source>
</evidence>
<accession>A0AAD5S3G1</accession>
<feature type="region of interest" description="Disordered" evidence="1">
    <location>
        <begin position="36"/>
        <end position="68"/>
    </location>
</feature>
<gene>
    <name evidence="2" type="ORF">HK097_003633</name>
</gene>
<feature type="non-terminal residue" evidence="2">
    <location>
        <position position="1"/>
    </location>
</feature>
<dbReference type="AlphaFoldDB" id="A0AAD5S3G1"/>